<feature type="region of interest" description="Disordered" evidence="4">
    <location>
        <begin position="203"/>
        <end position="239"/>
    </location>
</feature>
<dbReference type="SUPFAM" id="SSF47095">
    <property type="entry name" value="HMG-box"/>
    <property type="match status" value="1"/>
</dbReference>
<dbReference type="SMART" id="SM00398">
    <property type="entry name" value="HMG"/>
    <property type="match status" value="1"/>
</dbReference>
<dbReference type="GO" id="GO:0000978">
    <property type="term" value="F:RNA polymerase II cis-regulatory region sequence-specific DNA binding"/>
    <property type="evidence" value="ECO:0007669"/>
    <property type="project" value="TreeGrafter"/>
</dbReference>
<evidence type="ECO:0000256" key="2">
    <source>
        <dbReference type="ARBA" id="ARBA00023242"/>
    </source>
</evidence>
<feature type="compositionally biased region" description="Polar residues" evidence="4">
    <location>
        <begin position="285"/>
        <end position="296"/>
    </location>
</feature>
<dbReference type="PANTHER" id="PTHR45789">
    <property type="entry name" value="FI18025P1"/>
    <property type="match status" value="1"/>
</dbReference>
<feature type="region of interest" description="Disordered" evidence="4">
    <location>
        <begin position="34"/>
        <end position="66"/>
    </location>
</feature>
<dbReference type="InterPro" id="IPR051356">
    <property type="entry name" value="SOX/SOX-like_TF"/>
</dbReference>
<keyword evidence="1 3" id="KW-0238">DNA-binding</keyword>
<feature type="DNA-binding region" description="HMG box" evidence="3">
    <location>
        <begin position="64"/>
        <end position="133"/>
    </location>
</feature>
<evidence type="ECO:0000256" key="3">
    <source>
        <dbReference type="PROSITE-ProRule" id="PRU00267"/>
    </source>
</evidence>
<dbReference type="InterPro" id="IPR009071">
    <property type="entry name" value="HMG_box_dom"/>
</dbReference>
<dbReference type="Proteomes" id="UP001150266">
    <property type="component" value="Unassembled WGS sequence"/>
</dbReference>
<feature type="region of interest" description="Disordered" evidence="4">
    <location>
        <begin position="273"/>
        <end position="296"/>
    </location>
</feature>
<comment type="caution">
    <text evidence="6">The sequence shown here is derived from an EMBL/GenBank/DDBJ whole genome shotgun (WGS) entry which is preliminary data.</text>
</comment>
<dbReference type="CDD" id="cd01389">
    <property type="entry name" value="HMG-box_ROX1-like"/>
    <property type="match status" value="1"/>
</dbReference>
<feature type="compositionally biased region" description="Polar residues" evidence="4">
    <location>
        <begin position="223"/>
        <end position="235"/>
    </location>
</feature>
<dbReference type="EMBL" id="JAOTPV010000014">
    <property type="protein sequence ID" value="KAJ4475516.1"/>
    <property type="molecule type" value="Genomic_DNA"/>
</dbReference>
<dbReference type="OrthoDB" id="6247875at2759"/>
<dbReference type="AlphaFoldDB" id="A0A9W9A7A0"/>
<name>A0A9W9A7A0_9AGAR</name>
<evidence type="ECO:0000256" key="4">
    <source>
        <dbReference type="SAM" id="MobiDB-lite"/>
    </source>
</evidence>
<keyword evidence="2 3" id="KW-0539">Nucleus</keyword>
<dbReference type="GO" id="GO:0005634">
    <property type="term" value="C:nucleus"/>
    <property type="evidence" value="ECO:0007669"/>
    <property type="project" value="UniProtKB-UniRule"/>
</dbReference>
<dbReference type="PANTHER" id="PTHR45789:SF2">
    <property type="entry name" value="FI18025P1"/>
    <property type="match status" value="1"/>
</dbReference>
<organism evidence="6 7">
    <name type="scientific">Lentinula aciculospora</name>
    <dbReference type="NCBI Taxonomy" id="153920"/>
    <lineage>
        <taxon>Eukaryota</taxon>
        <taxon>Fungi</taxon>
        <taxon>Dikarya</taxon>
        <taxon>Basidiomycota</taxon>
        <taxon>Agaricomycotina</taxon>
        <taxon>Agaricomycetes</taxon>
        <taxon>Agaricomycetidae</taxon>
        <taxon>Agaricales</taxon>
        <taxon>Marasmiineae</taxon>
        <taxon>Omphalotaceae</taxon>
        <taxon>Lentinula</taxon>
    </lineage>
</organism>
<dbReference type="InterPro" id="IPR036910">
    <property type="entry name" value="HMG_box_dom_sf"/>
</dbReference>
<evidence type="ECO:0000313" key="6">
    <source>
        <dbReference type="EMBL" id="KAJ4475516.1"/>
    </source>
</evidence>
<dbReference type="Gene3D" id="1.10.30.10">
    <property type="entry name" value="High mobility group box domain"/>
    <property type="match status" value="1"/>
</dbReference>
<dbReference type="GO" id="GO:0000981">
    <property type="term" value="F:DNA-binding transcription factor activity, RNA polymerase II-specific"/>
    <property type="evidence" value="ECO:0007669"/>
    <property type="project" value="TreeGrafter"/>
</dbReference>
<feature type="domain" description="HMG box" evidence="5">
    <location>
        <begin position="64"/>
        <end position="133"/>
    </location>
</feature>
<evidence type="ECO:0000259" key="5">
    <source>
        <dbReference type="PROSITE" id="PS50118"/>
    </source>
</evidence>
<evidence type="ECO:0000256" key="1">
    <source>
        <dbReference type="ARBA" id="ARBA00023125"/>
    </source>
</evidence>
<sequence>MPVEPASPSGICFATNLTPITFNDPDTGPIMTRDVPESDLFPFANDPSSPRRPAHSKKKAEDHIPRPPNAFILFRSSFIKSQHVSTEVETNHSTLSKIIGLTWQNLPEDERQVWHSKAKAALDDHRRKFPQYAFRPLHSKTKGGTEKRKVREVGPKDMKRCAKIAELLVEGKKGHELDAAIHEFDKYHVPEMVTRFEAPITERTFQCSSEPTEDSKAGDSVPAHSSRSTSQSPQRWSPGVDRAMAYTQSRSASPGPPPLIDRDQAEQYLFSQISSPDLLPPSPQTPRTVSDGSYNFSSDREFSFGNPTFSLNPMPSSPVPTTSTITSLPEGLLSNTFDVFDEIPQNITEGRPSLSIDTSYSNLPVMSVMDAWTTRSSSPSMTNMSIPSTPCYPSSMTGSYDPTFTSYRPIHGLRHTSSSHSLASTASLESTASYEDLSGPYSAEYYPAATPCDYQPYTPESPMVFVAGHGATDFTPGGYGLSLSQQISCSGGIDDITFEKTQAQYQYQTIDSFSIDYSTFISSPLSLGQ</sequence>
<proteinExistence type="predicted"/>
<keyword evidence="7" id="KW-1185">Reference proteome</keyword>
<gene>
    <name evidence="6" type="ORF">J3R30DRAFT_3772491</name>
</gene>
<reference evidence="6" key="1">
    <citation type="submission" date="2022-08" db="EMBL/GenBank/DDBJ databases">
        <title>A Global Phylogenomic Analysis of the Shiitake Genus Lentinula.</title>
        <authorList>
            <consortium name="DOE Joint Genome Institute"/>
            <person name="Sierra-Patev S."/>
            <person name="Min B."/>
            <person name="Naranjo-Ortiz M."/>
            <person name="Looney B."/>
            <person name="Konkel Z."/>
            <person name="Slot J.C."/>
            <person name="Sakamoto Y."/>
            <person name="Steenwyk J.L."/>
            <person name="Rokas A."/>
            <person name="Carro J."/>
            <person name="Camarero S."/>
            <person name="Ferreira P."/>
            <person name="Molpeceres G."/>
            <person name="Ruiz-Duenas F.J."/>
            <person name="Serrano A."/>
            <person name="Henrissat B."/>
            <person name="Drula E."/>
            <person name="Hughes K.W."/>
            <person name="Mata J.L."/>
            <person name="Ishikawa N.K."/>
            <person name="Vargas-Isla R."/>
            <person name="Ushijima S."/>
            <person name="Smith C.A."/>
            <person name="Ahrendt S."/>
            <person name="Andreopoulos W."/>
            <person name="He G."/>
            <person name="Labutti K."/>
            <person name="Lipzen A."/>
            <person name="Ng V."/>
            <person name="Riley R."/>
            <person name="Sandor L."/>
            <person name="Barry K."/>
            <person name="Martinez A.T."/>
            <person name="Xiao Y."/>
            <person name="Gibbons J.G."/>
            <person name="Terashima K."/>
            <person name="Grigoriev I.V."/>
            <person name="Hibbett D.S."/>
        </authorList>
    </citation>
    <scope>NUCLEOTIDE SEQUENCE</scope>
    <source>
        <strain evidence="6">JLM2183</strain>
    </source>
</reference>
<protein>
    <recommendedName>
        <fullName evidence="5">HMG box domain-containing protein</fullName>
    </recommendedName>
</protein>
<dbReference type="Pfam" id="PF00505">
    <property type="entry name" value="HMG_box"/>
    <property type="match status" value="1"/>
</dbReference>
<accession>A0A9W9A7A0</accession>
<evidence type="ECO:0000313" key="7">
    <source>
        <dbReference type="Proteomes" id="UP001150266"/>
    </source>
</evidence>
<dbReference type="PROSITE" id="PS50118">
    <property type="entry name" value="HMG_BOX_2"/>
    <property type="match status" value="1"/>
</dbReference>